<dbReference type="SUPFAM" id="SSF82185">
    <property type="entry name" value="Histone H3 K4-specific methyltransferase SET7/9 N-terminal domain"/>
    <property type="match status" value="1"/>
</dbReference>
<accession>A0A0E0MAV5</accession>
<keyword evidence="2" id="KW-0677">Repeat</keyword>
<feature type="compositionally biased region" description="Low complexity" evidence="3">
    <location>
        <begin position="59"/>
        <end position="70"/>
    </location>
</feature>
<feature type="compositionally biased region" description="Low complexity" evidence="3">
    <location>
        <begin position="11"/>
        <end position="29"/>
    </location>
</feature>
<dbReference type="AlphaFoldDB" id="A0A0E0MAV5"/>
<feature type="domain" description="Zinc finger LSD1-type" evidence="5">
    <location>
        <begin position="544"/>
        <end position="568"/>
    </location>
</feature>
<dbReference type="GO" id="GO:0005737">
    <property type="term" value="C:cytoplasm"/>
    <property type="evidence" value="ECO:0007669"/>
    <property type="project" value="TreeGrafter"/>
</dbReference>
<evidence type="ECO:0000256" key="2">
    <source>
        <dbReference type="ARBA" id="ARBA00022737"/>
    </source>
</evidence>
<dbReference type="HOGENOM" id="CLU_012956_0_0_1"/>
<dbReference type="EnsemblPlants" id="OPUNC10G17260.1">
    <property type="protein sequence ID" value="OPUNC10G17260.1"/>
    <property type="gene ID" value="OPUNC10G17260"/>
</dbReference>
<dbReference type="GO" id="GO:0004197">
    <property type="term" value="F:cysteine-type endopeptidase activity"/>
    <property type="evidence" value="ECO:0007669"/>
    <property type="project" value="InterPro"/>
</dbReference>
<dbReference type="PANTHER" id="PTHR48104:SF30">
    <property type="entry name" value="METACASPASE-1"/>
    <property type="match status" value="1"/>
</dbReference>
<evidence type="ECO:0000313" key="6">
    <source>
        <dbReference type="EnsemblPlants" id="OPUNC10G17260.1"/>
    </source>
</evidence>
<sequence length="968" mass="105619">MHHHHHLPVVAAAAASPDAAADPPSSSDPNHLGPPPSLRIHIPSSPHHALPSTPHKRPVMTSSSASSTPTRPSPFTPPRHRRKVATTASPAPAAAAAAARHLLRCLHLRLRLLLLLSLPTLYFLSPSPAILPRSLLADFLSAAAFSCALLLLLCLSLPRLPFPLPFPLPLRRPRRSPILWSIGSSPSASTSAPTTGHFVQVYSNGDVYEGQFNRGRCTGSGVYYYYMSGRYEGDWIDGKYDGYGVETWARGSRYRGQYRQGLRHGHGVYRFYTGDVYAGEWSNGQSHGYGVHTCEDGSRYIGEFKRGVKHGLGHYHFRNGDTYAGEYFADRMHGFGVYSFANGHRYEGAWHEGRRQGLGMYTFRNGETQAGHWQNGVLDTLSTQNIIPGSPVAVNHSKVLNAVQEARRAAERAYDVPRVDDKVNRAVASANKAANAARVAAVKAAQKRIPNNGNDLPLSVVRTPAQRESFPLSKATDRGSRILPEEGFTCRVLRAGSQIHDASQRLHHEPSRQKITNQIHPPIRLPPRRRRLPGGEEMMMLIDCSGCRTPLLLPHGAPCIRCAICGAVTHVAAAPPAHDDPARGAAGAGPGAVAPHHQAPGWGPPPPPAHGRKRAVICGISYKYSRHELKGCINDAKCMRHLLTTRFHFPDDSIIMLTEEQTDPYKIPTKHNIRMAMYWLVQGCQPGDSLVFHYSGHGAQQRNYSGDEVDGMDETLCPLDFETQGMIVDDEINTALVRPLTPGVKLHALIDACHSGTALDLPFLCRMNRGISAFNIFTGMYFEGRASELQYVFLANYANTSSYPLGISYKCLLDKHRSVDLMMEICSANIPGLLWYRNGQYVWEDHRPRSGVWKGTSGGECISFSGCDDDQTSADTSALSKITSTGAMTFCFIQAIERGQGTTYGSILTSMRSTIRSTGDSMGGGGGAVTSLITMLLTGGSVSSGGLKQDPQLTANEPFDVYAKPFSL</sequence>
<keyword evidence="7" id="KW-1185">Reference proteome</keyword>
<dbReference type="OMA" id="MMEICSA"/>
<evidence type="ECO:0000313" key="7">
    <source>
        <dbReference type="Proteomes" id="UP000026962"/>
    </source>
</evidence>
<dbReference type="GO" id="GO:0006508">
    <property type="term" value="P:proteolysis"/>
    <property type="evidence" value="ECO:0007669"/>
    <property type="project" value="InterPro"/>
</dbReference>
<feature type="region of interest" description="Disordered" evidence="3">
    <location>
        <begin position="1"/>
        <end position="91"/>
    </location>
</feature>
<dbReference type="FunFam" id="2.20.110.10:FF:000021">
    <property type="entry name" value="Histone H3 K4-specific methyltransferase SET7/9 family protein"/>
    <property type="match status" value="1"/>
</dbReference>
<evidence type="ECO:0000259" key="4">
    <source>
        <dbReference type="Pfam" id="PF00656"/>
    </source>
</evidence>
<name>A0A0E0MAV5_ORYPU</name>
<dbReference type="eggNOG" id="KOG0231">
    <property type="taxonomic scope" value="Eukaryota"/>
</dbReference>
<organism evidence="6">
    <name type="scientific">Oryza punctata</name>
    <name type="common">Red rice</name>
    <dbReference type="NCBI Taxonomy" id="4537"/>
    <lineage>
        <taxon>Eukaryota</taxon>
        <taxon>Viridiplantae</taxon>
        <taxon>Streptophyta</taxon>
        <taxon>Embryophyta</taxon>
        <taxon>Tracheophyta</taxon>
        <taxon>Spermatophyta</taxon>
        <taxon>Magnoliopsida</taxon>
        <taxon>Liliopsida</taxon>
        <taxon>Poales</taxon>
        <taxon>Poaceae</taxon>
        <taxon>BOP clade</taxon>
        <taxon>Oryzoideae</taxon>
        <taxon>Oryzeae</taxon>
        <taxon>Oryzinae</taxon>
        <taxon>Oryza</taxon>
    </lineage>
</organism>
<dbReference type="Pfam" id="PF02493">
    <property type="entry name" value="MORN"/>
    <property type="match status" value="7"/>
</dbReference>
<dbReference type="SMART" id="SM00698">
    <property type="entry name" value="MORN"/>
    <property type="match status" value="7"/>
</dbReference>
<evidence type="ECO:0000259" key="5">
    <source>
        <dbReference type="Pfam" id="PF06943"/>
    </source>
</evidence>
<comment type="similarity">
    <text evidence="1">Belongs to the peptidase C14B family.</text>
</comment>
<reference evidence="6" key="1">
    <citation type="submission" date="2015-04" db="UniProtKB">
        <authorList>
            <consortium name="EnsemblPlants"/>
        </authorList>
    </citation>
    <scope>IDENTIFICATION</scope>
</reference>
<dbReference type="PANTHER" id="PTHR48104">
    <property type="entry name" value="METACASPASE-4"/>
    <property type="match status" value="1"/>
</dbReference>
<proteinExistence type="inferred from homology"/>
<evidence type="ECO:0000256" key="1">
    <source>
        <dbReference type="ARBA" id="ARBA00009005"/>
    </source>
</evidence>
<dbReference type="eggNOG" id="KOG1546">
    <property type="taxonomic scope" value="Eukaryota"/>
</dbReference>
<dbReference type="Gene3D" id="2.20.110.10">
    <property type="entry name" value="Histone H3 K4-specific methyltransferase SET7/9 N-terminal domain"/>
    <property type="match status" value="4"/>
</dbReference>
<dbReference type="InterPro" id="IPR005735">
    <property type="entry name" value="Znf_LSD1"/>
</dbReference>
<dbReference type="GO" id="GO:0016020">
    <property type="term" value="C:membrane"/>
    <property type="evidence" value="ECO:0007669"/>
    <property type="project" value="UniProtKB-ARBA"/>
</dbReference>
<dbReference type="InterPro" id="IPR003409">
    <property type="entry name" value="MORN"/>
</dbReference>
<dbReference type="Gene3D" id="3.40.50.12660">
    <property type="match status" value="2"/>
</dbReference>
<dbReference type="Gramene" id="OPUNC10G17260.1">
    <property type="protein sequence ID" value="OPUNC10G17260.1"/>
    <property type="gene ID" value="OPUNC10G17260"/>
</dbReference>
<dbReference type="InterPro" id="IPR011600">
    <property type="entry name" value="Pept_C14_caspase"/>
</dbReference>
<evidence type="ECO:0000256" key="3">
    <source>
        <dbReference type="SAM" id="MobiDB-lite"/>
    </source>
</evidence>
<reference evidence="6" key="2">
    <citation type="submission" date="2018-05" db="EMBL/GenBank/DDBJ databases">
        <title>OpunRS2 (Oryza punctata Reference Sequence Version 2).</title>
        <authorList>
            <person name="Zhang J."/>
            <person name="Kudrna D."/>
            <person name="Lee S."/>
            <person name="Talag J."/>
            <person name="Welchert J."/>
            <person name="Wing R.A."/>
        </authorList>
    </citation>
    <scope>NUCLEOTIDE SEQUENCE [LARGE SCALE GENOMIC DNA]</scope>
</reference>
<feature type="compositionally biased region" description="Low complexity" evidence="3">
    <location>
        <begin position="591"/>
        <end position="601"/>
    </location>
</feature>
<dbReference type="InterPro" id="IPR050452">
    <property type="entry name" value="Metacaspase"/>
</dbReference>
<dbReference type="Proteomes" id="UP000026962">
    <property type="component" value="Chromosome 10"/>
</dbReference>
<dbReference type="Pfam" id="PF00656">
    <property type="entry name" value="Peptidase_C14"/>
    <property type="match status" value="1"/>
</dbReference>
<dbReference type="NCBIfam" id="TIGR01053">
    <property type="entry name" value="LSD1"/>
    <property type="match status" value="1"/>
</dbReference>
<dbReference type="FunFam" id="2.20.110.10:FF:000002">
    <property type="entry name" value="Phosphatidylinositol 4-phosphate 5-kinase 8"/>
    <property type="match status" value="3"/>
</dbReference>
<dbReference type="Pfam" id="PF06943">
    <property type="entry name" value="zf-LSD1"/>
    <property type="match status" value="1"/>
</dbReference>
<feature type="domain" description="Peptidase C14 caspase" evidence="4">
    <location>
        <begin position="612"/>
        <end position="955"/>
    </location>
</feature>
<protein>
    <submittedName>
        <fullName evidence="6">Uncharacterized protein</fullName>
    </submittedName>
</protein>
<feature type="region of interest" description="Disordered" evidence="3">
    <location>
        <begin position="578"/>
        <end position="608"/>
    </location>
</feature>